<evidence type="ECO:0000313" key="2">
    <source>
        <dbReference type="EMBL" id="GIX86689.1"/>
    </source>
</evidence>
<gene>
    <name evidence="2" type="ORF">CEXT_437551</name>
</gene>
<evidence type="ECO:0000313" key="3">
    <source>
        <dbReference type="Proteomes" id="UP001054945"/>
    </source>
</evidence>
<organism evidence="2 3">
    <name type="scientific">Caerostris extrusa</name>
    <name type="common">Bark spider</name>
    <name type="synonym">Caerostris bankana</name>
    <dbReference type="NCBI Taxonomy" id="172846"/>
    <lineage>
        <taxon>Eukaryota</taxon>
        <taxon>Metazoa</taxon>
        <taxon>Ecdysozoa</taxon>
        <taxon>Arthropoda</taxon>
        <taxon>Chelicerata</taxon>
        <taxon>Arachnida</taxon>
        <taxon>Araneae</taxon>
        <taxon>Araneomorphae</taxon>
        <taxon>Entelegynae</taxon>
        <taxon>Araneoidea</taxon>
        <taxon>Araneidae</taxon>
        <taxon>Caerostris</taxon>
    </lineage>
</organism>
<dbReference type="EMBL" id="BPLR01003607">
    <property type="protein sequence ID" value="GIX86689.1"/>
    <property type="molecule type" value="Genomic_DNA"/>
</dbReference>
<proteinExistence type="predicted"/>
<reference evidence="2 3" key="1">
    <citation type="submission" date="2021-06" db="EMBL/GenBank/DDBJ databases">
        <title>Caerostris extrusa draft genome.</title>
        <authorList>
            <person name="Kono N."/>
            <person name="Arakawa K."/>
        </authorList>
    </citation>
    <scope>NUCLEOTIDE SEQUENCE [LARGE SCALE GENOMIC DNA]</scope>
</reference>
<protein>
    <submittedName>
        <fullName evidence="2">Uncharacterized protein</fullName>
    </submittedName>
</protein>
<evidence type="ECO:0000256" key="1">
    <source>
        <dbReference type="SAM" id="MobiDB-lite"/>
    </source>
</evidence>
<feature type="region of interest" description="Disordered" evidence="1">
    <location>
        <begin position="72"/>
        <end position="99"/>
    </location>
</feature>
<accession>A0AAV4NQJ4</accession>
<dbReference type="Proteomes" id="UP001054945">
    <property type="component" value="Unassembled WGS sequence"/>
</dbReference>
<sequence length="99" mass="11354">MIRIQILNSKDYFFNSITNKMRNIVAGIQSLSFILTLLKLARSLRYPVNHISGMAFLEETLHPQRRQTIMQIPGLPSPQEGLRNGAESTRRQAMKLKQS</sequence>
<name>A0AAV4NQJ4_CAEEX</name>
<keyword evidence="3" id="KW-1185">Reference proteome</keyword>
<comment type="caution">
    <text evidence="2">The sequence shown here is derived from an EMBL/GenBank/DDBJ whole genome shotgun (WGS) entry which is preliminary data.</text>
</comment>
<dbReference type="AlphaFoldDB" id="A0AAV4NQJ4"/>